<dbReference type="InterPro" id="IPR003399">
    <property type="entry name" value="Mce/MlaD"/>
</dbReference>
<dbReference type="EMBL" id="MIHA01000018">
    <property type="protein sequence ID" value="ODQ87980.1"/>
    <property type="molecule type" value="Genomic_DNA"/>
</dbReference>
<name>A0A1E3RDM8_MYCFV</name>
<evidence type="ECO:0000313" key="5">
    <source>
        <dbReference type="Proteomes" id="UP000094053"/>
    </source>
</evidence>
<dbReference type="InterPro" id="IPR005693">
    <property type="entry name" value="Mce"/>
</dbReference>
<dbReference type="PANTHER" id="PTHR33371:SF4">
    <property type="entry name" value="INTERMEMBRANE PHOSPHOLIPID TRANSPORT SYSTEM BINDING PROTEIN MLAD"/>
    <property type="match status" value="1"/>
</dbReference>
<comment type="caution">
    <text evidence="4">The sequence shown here is derived from an EMBL/GenBank/DDBJ whole genome shotgun (WGS) entry which is preliminary data.</text>
</comment>
<keyword evidence="5" id="KW-1185">Reference proteome</keyword>
<dbReference type="PANTHER" id="PTHR33371">
    <property type="entry name" value="INTERMEMBRANE PHOSPHOLIPID TRANSPORT SYSTEM BINDING PROTEIN MLAD-RELATED"/>
    <property type="match status" value="1"/>
</dbReference>
<dbReference type="AlphaFoldDB" id="A0A1E3RDM8"/>
<evidence type="ECO:0000259" key="3">
    <source>
        <dbReference type="Pfam" id="PF11887"/>
    </source>
</evidence>
<feature type="domain" description="Mce/MlaD" evidence="2">
    <location>
        <begin position="33"/>
        <end position="108"/>
    </location>
</feature>
<feature type="region of interest" description="Disordered" evidence="1">
    <location>
        <begin position="390"/>
        <end position="410"/>
    </location>
</feature>
<proteinExistence type="predicted"/>
<sequence length="477" mass="49924">MKSRPARIGLATALVVLLVGAVAVVNFAPTANRYTIVGYFKNSNGIYVGDDVVVLGVPVGTVKAIEPQPLNTKITFTVDDSVKVPADAKAVILSPALVTARSIQLVPPYKGGPTMADGAQIPADRTAVPVEFDEFRQQLERLADTLQPTGPGGVSTLGAFVNTAADNLRGQGAGIRETLIELSDAFSALGDNSKSLFGTLRNLAILVNALQNSHDVLRQLNQNLASTTRLVANDPNEVGAAVRDLASVADDVRTFVAENRDTLGTTSEKLAGVSEILTENLEDIKQLLHVAPNAFQNFINIYQPAQGALTGALAFNNMSDPLQFLCGAVQAASRLGAEQSAKLCVQYLAPIVKNRQYNFFPLGLNPFVGATARPNELTYSEDWLRPDYIPPSGGAGNLPAEAGGEPAPGGPLPPAGNVFTRFGEPANPFHGQAPFVPPRPADKIPLNPGDSPVVPAPVATDPGAGLEGIMVPHGGGQ</sequence>
<dbReference type="Pfam" id="PF02470">
    <property type="entry name" value="MlaD"/>
    <property type="match status" value="1"/>
</dbReference>
<dbReference type="NCBIfam" id="TIGR00996">
    <property type="entry name" value="Mtu_fam_mce"/>
    <property type="match status" value="1"/>
</dbReference>
<feature type="domain" description="Mammalian cell entry C-terminal" evidence="3">
    <location>
        <begin position="114"/>
        <end position="291"/>
    </location>
</feature>
<evidence type="ECO:0000313" key="4">
    <source>
        <dbReference type="EMBL" id="ODQ87980.1"/>
    </source>
</evidence>
<dbReference type="InterPro" id="IPR052336">
    <property type="entry name" value="MlaD_Phospholipid_Transporter"/>
</dbReference>
<accession>A0A1E3RDM8</accession>
<protein>
    <submittedName>
        <fullName evidence="4">Mammalian cell entry protein</fullName>
    </submittedName>
</protein>
<evidence type="ECO:0000256" key="1">
    <source>
        <dbReference type="SAM" id="MobiDB-lite"/>
    </source>
</evidence>
<dbReference type="GO" id="GO:0005576">
    <property type="term" value="C:extracellular region"/>
    <property type="evidence" value="ECO:0007669"/>
    <property type="project" value="TreeGrafter"/>
</dbReference>
<evidence type="ECO:0000259" key="2">
    <source>
        <dbReference type="Pfam" id="PF02470"/>
    </source>
</evidence>
<dbReference type="Proteomes" id="UP000094053">
    <property type="component" value="Unassembled WGS sequence"/>
</dbReference>
<dbReference type="InterPro" id="IPR024516">
    <property type="entry name" value="Mce_C"/>
</dbReference>
<gene>
    <name evidence="4" type="ORF">BHQ18_21925</name>
</gene>
<organism evidence="4 5">
    <name type="scientific">Mycolicibacterium flavescens</name>
    <name type="common">Mycobacterium flavescens</name>
    <dbReference type="NCBI Taxonomy" id="1776"/>
    <lineage>
        <taxon>Bacteria</taxon>
        <taxon>Bacillati</taxon>
        <taxon>Actinomycetota</taxon>
        <taxon>Actinomycetes</taxon>
        <taxon>Mycobacteriales</taxon>
        <taxon>Mycobacteriaceae</taxon>
        <taxon>Mycolicibacterium</taxon>
    </lineage>
</organism>
<reference evidence="5" key="1">
    <citation type="submission" date="2016-09" db="EMBL/GenBank/DDBJ databases">
        <authorList>
            <person name="Greninger A.L."/>
            <person name="Jerome K.R."/>
            <person name="Mcnair B."/>
            <person name="Wallis C."/>
            <person name="Fang F."/>
        </authorList>
    </citation>
    <scope>NUCLEOTIDE SEQUENCE [LARGE SCALE GENOMIC DNA]</scope>
    <source>
        <strain evidence="5">M6</strain>
    </source>
</reference>
<dbReference type="STRING" id="1776.BHQ18_21925"/>
<dbReference type="Pfam" id="PF11887">
    <property type="entry name" value="Mce4_CUP1"/>
    <property type="match status" value="1"/>
</dbReference>